<dbReference type="PROSITE" id="PS00552">
    <property type="entry name" value="HTH_MERR_1"/>
    <property type="match status" value="1"/>
</dbReference>
<name>A0ABV5P5E6_STRCM</name>
<dbReference type="SUPFAM" id="SSF46955">
    <property type="entry name" value="Putative DNA-binding domain"/>
    <property type="match status" value="2"/>
</dbReference>
<dbReference type="Proteomes" id="UP001589718">
    <property type="component" value="Unassembled WGS sequence"/>
</dbReference>
<dbReference type="PANTHER" id="PTHR30204">
    <property type="entry name" value="REDOX-CYCLING DRUG-SENSING TRANSCRIPTIONAL ACTIVATOR SOXR"/>
    <property type="match status" value="1"/>
</dbReference>
<dbReference type="InterPro" id="IPR000551">
    <property type="entry name" value="MerR-type_HTH_dom"/>
</dbReference>
<evidence type="ECO:0000259" key="3">
    <source>
        <dbReference type="PROSITE" id="PS50937"/>
    </source>
</evidence>
<evidence type="ECO:0000256" key="2">
    <source>
        <dbReference type="SAM" id="MobiDB-lite"/>
    </source>
</evidence>
<feature type="domain" description="HTH merR-type" evidence="3">
    <location>
        <begin position="160"/>
        <end position="226"/>
    </location>
</feature>
<evidence type="ECO:0000313" key="4">
    <source>
        <dbReference type="EMBL" id="MFB9518425.1"/>
    </source>
</evidence>
<feature type="domain" description="HTH merR-type" evidence="3">
    <location>
        <begin position="11"/>
        <end position="53"/>
    </location>
</feature>
<accession>A0ABV5P5E6</accession>
<keyword evidence="5" id="KW-1185">Reference proteome</keyword>
<dbReference type="InterPro" id="IPR009061">
    <property type="entry name" value="DNA-bd_dom_put_sf"/>
</dbReference>
<sequence>MSPRALRPVDLAREHGLSTQAVRNYEDEGILPPAERTPSGYRRYTPVHAQALRAFLALRPGYGHGVAAEILRCAHRGETGTLFRLIDGTHAELLRERDTLAEVTAALGALTADPQAYPVTYPARTTDPQPCPRTTAEPQPYPGTGARTGTGTGIGAEPAVGALARQLGLHPASLRKWEAAGILRPRRDPATGHRRYPPEAVRDAYVARQLRRGGFPLDRIRVFTEQLRGAGDADALCGVLAEWHARLHRRSRAMLAAGRELDAYLDLVGGPGEGGG</sequence>
<proteinExistence type="predicted"/>
<dbReference type="SMART" id="SM00422">
    <property type="entry name" value="HTH_MERR"/>
    <property type="match status" value="2"/>
</dbReference>
<dbReference type="PROSITE" id="PS50937">
    <property type="entry name" value="HTH_MERR_2"/>
    <property type="match status" value="2"/>
</dbReference>
<dbReference type="Pfam" id="PF13411">
    <property type="entry name" value="MerR_1"/>
    <property type="match status" value="1"/>
</dbReference>
<reference evidence="4 5" key="1">
    <citation type="submission" date="2024-09" db="EMBL/GenBank/DDBJ databases">
        <authorList>
            <person name="Sun Q."/>
            <person name="Mori K."/>
        </authorList>
    </citation>
    <scope>NUCLEOTIDE SEQUENCE [LARGE SCALE GENOMIC DNA]</scope>
    <source>
        <strain evidence="4 5">JCM 4362</strain>
    </source>
</reference>
<evidence type="ECO:0000313" key="5">
    <source>
        <dbReference type="Proteomes" id="UP001589718"/>
    </source>
</evidence>
<feature type="region of interest" description="Disordered" evidence="2">
    <location>
        <begin position="123"/>
        <end position="144"/>
    </location>
</feature>
<protein>
    <submittedName>
        <fullName evidence="4">MerR family transcriptional regulator</fullName>
    </submittedName>
</protein>
<dbReference type="EMBL" id="JBHMCR010000001">
    <property type="protein sequence ID" value="MFB9518425.1"/>
    <property type="molecule type" value="Genomic_DNA"/>
</dbReference>
<organism evidence="4 5">
    <name type="scientific">Streptomyces cremeus</name>
    <dbReference type="NCBI Taxonomy" id="66881"/>
    <lineage>
        <taxon>Bacteria</taxon>
        <taxon>Bacillati</taxon>
        <taxon>Actinomycetota</taxon>
        <taxon>Actinomycetes</taxon>
        <taxon>Kitasatosporales</taxon>
        <taxon>Streptomycetaceae</taxon>
        <taxon>Streptomyces</taxon>
    </lineage>
</organism>
<dbReference type="RefSeq" id="WP_345220054.1">
    <property type="nucleotide sequence ID" value="NZ_BAAAXE010000005.1"/>
</dbReference>
<dbReference type="Gene3D" id="1.10.1660.10">
    <property type="match status" value="2"/>
</dbReference>
<dbReference type="InterPro" id="IPR047057">
    <property type="entry name" value="MerR_fam"/>
</dbReference>
<evidence type="ECO:0000256" key="1">
    <source>
        <dbReference type="ARBA" id="ARBA00023125"/>
    </source>
</evidence>
<dbReference type="Pfam" id="PF00376">
    <property type="entry name" value="MerR"/>
    <property type="match status" value="1"/>
</dbReference>
<gene>
    <name evidence="4" type="ORF">ACFFTU_00390</name>
</gene>
<keyword evidence="1" id="KW-0238">DNA-binding</keyword>
<comment type="caution">
    <text evidence="4">The sequence shown here is derived from an EMBL/GenBank/DDBJ whole genome shotgun (WGS) entry which is preliminary data.</text>
</comment>
<dbReference type="PANTHER" id="PTHR30204:SF93">
    <property type="entry name" value="HTH MERR-TYPE DOMAIN-CONTAINING PROTEIN"/>
    <property type="match status" value="1"/>
</dbReference>